<gene>
    <name evidence="2" type="ORF">HXK00_05110</name>
</gene>
<dbReference type="InterPro" id="IPR016181">
    <property type="entry name" value="Acyl_CoA_acyltransferase"/>
</dbReference>
<dbReference type="AlphaFoldDB" id="A0A929MP82"/>
<dbReference type="PROSITE" id="PS51186">
    <property type="entry name" value="GNAT"/>
    <property type="match status" value="1"/>
</dbReference>
<evidence type="ECO:0000313" key="2">
    <source>
        <dbReference type="EMBL" id="MBF0935006.1"/>
    </source>
</evidence>
<accession>A0A929MP82</accession>
<dbReference type="SUPFAM" id="SSF55729">
    <property type="entry name" value="Acyl-CoA N-acyltransferases (Nat)"/>
    <property type="match status" value="1"/>
</dbReference>
<evidence type="ECO:0000313" key="3">
    <source>
        <dbReference type="Proteomes" id="UP000757900"/>
    </source>
</evidence>
<comment type="caution">
    <text evidence="2">The sequence shown here is derived from an EMBL/GenBank/DDBJ whole genome shotgun (WGS) entry which is preliminary data.</text>
</comment>
<proteinExistence type="predicted"/>
<feature type="domain" description="N-acetyltransferase" evidence="1">
    <location>
        <begin position="3"/>
        <end position="151"/>
    </location>
</feature>
<protein>
    <submittedName>
        <fullName evidence="2">GNAT family N-acetyltransferase</fullName>
    </submittedName>
</protein>
<organism evidence="2 3">
    <name type="scientific">Abiotrophia defectiva</name>
    <name type="common">Streptococcus defectivus</name>
    <dbReference type="NCBI Taxonomy" id="46125"/>
    <lineage>
        <taxon>Bacteria</taxon>
        <taxon>Bacillati</taxon>
        <taxon>Bacillota</taxon>
        <taxon>Bacilli</taxon>
        <taxon>Lactobacillales</taxon>
        <taxon>Aerococcaceae</taxon>
        <taxon>Abiotrophia</taxon>
    </lineage>
</organism>
<evidence type="ECO:0000259" key="1">
    <source>
        <dbReference type="PROSITE" id="PS51186"/>
    </source>
</evidence>
<dbReference type="Pfam" id="PF00583">
    <property type="entry name" value="Acetyltransf_1"/>
    <property type="match status" value="1"/>
</dbReference>
<dbReference type="PANTHER" id="PTHR43792">
    <property type="entry name" value="GNAT FAMILY, PUTATIVE (AFU_ORTHOLOGUE AFUA_3G00765)-RELATED-RELATED"/>
    <property type="match status" value="1"/>
</dbReference>
<dbReference type="EMBL" id="JABZFV010000108">
    <property type="protein sequence ID" value="MBF0935006.1"/>
    <property type="molecule type" value="Genomic_DNA"/>
</dbReference>
<dbReference type="InterPro" id="IPR027455">
    <property type="entry name" value="Sper_AcTfrase_N"/>
</dbReference>
<dbReference type="InterPro" id="IPR000182">
    <property type="entry name" value="GNAT_dom"/>
</dbReference>
<dbReference type="Proteomes" id="UP000757900">
    <property type="component" value="Unassembled WGS sequence"/>
</dbReference>
<dbReference type="GO" id="GO:0016747">
    <property type="term" value="F:acyltransferase activity, transferring groups other than amino-acyl groups"/>
    <property type="evidence" value="ECO:0007669"/>
    <property type="project" value="InterPro"/>
</dbReference>
<dbReference type="CDD" id="cd04301">
    <property type="entry name" value="NAT_SF"/>
    <property type="match status" value="1"/>
</dbReference>
<sequence>MSITLRDITGDNYFQVLELKISPEQEAAKFVSPVVRSLADAWFYRDEGIAYPKAVYEDEDLVGFIMYELDTEEQQVFIWRFLIDQRYQGKGYGRQTIEAVLAMAKEQAQITKVVADYVDGNEPMKKILLDLGFEETGFNKEINEHIMVYQL</sequence>
<reference evidence="2" key="1">
    <citation type="submission" date="2020-04" db="EMBL/GenBank/DDBJ databases">
        <title>Deep metagenomics examines the oral microbiome during advanced dental caries in children, revealing novel taxa and co-occurrences with host molecules.</title>
        <authorList>
            <person name="Baker J.L."/>
            <person name="Morton J.T."/>
            <person name="Dinis M."/>
            <person name="Alvarez R."/>
            <person name="Tran N.C."/>
            <person name="Knight R."/>
            <person name="Edlund A."/>
        </authorList>
    </citation>
    <scope>NUCLEOTIDE SEQUENCE</scope>
    <source>
        <strain evidence="2">JCVI_23_bin.16</strain>
    </source>
</reference>
<name>A0A929MP82_ABIDE</name>
<dbReference type="InterPro" id="IPR051531">
    <property type="entry name" value="N-acetyltransferase"/>
</dbReference>
<dbReference type="Gene3D" id="1.10.287.900">
    <property type="entry name" value="The crystal structure of the spermine/spermidine acetyltransferase from enterococcus faecali"/>
    <property type="match status" value="1"/>
</dbReference>
<dbReference type="Gene3D" id="3.40.630.30">
    <property type="match status" value="1"/>
</dbReference>